<dbReference type="PANTHER" id="PTHR32278">
    <property type="entry name" value="F-BOX DOMAIN-CONTAINING PROTEIN"/>
    <property type="match status" value="1"/>
</dbReference>
<accession>A0A484LSU1</accession>
<dbReference type="SUPFAM" id="SSF81383">
    <property type="entry name" value="F-box domain"/>
    <property type="match status" value="1"/>
</dbReference>
<evidence type="ECO:0008006" key="3">
    <source>
        <dbReference type="Google" id="ProtNLM"/>
    </source>
</evidence>
<dbReference type="InterPro" id="IPR025886">
    <property type="entry name" value="PP2-like"/>
</dbReference>
<dbReference type="PANTHER" id="PTHR32278:SF111">
    <property type="entry name" value="F-BOX PROTEIN PP2-B12-RELATED"/>
    <property type="match status" value="1"/>
</dbReference>
<gene>
    <name evidence="1" type="ORF">CCAM_LOCUS20634</name>
</gene>
<dbReference type="EMBL" id="OOIL02001858">
    <property type="protein sequence ID" value="VFQ78858.1"/>
    <property type="molecule type" value="Genomic_DNA"/>
</dbReference>
<protein>
    <recommendedName>
        <fullName evidence="3">F-box domain-containing protein</fullName>
    </recommendedName>
</protein>
<evidence type="ECO:0000313" key="1">
    <source>
        <dbReference type="EMBL" id="VFQ78858.1"/>
    </source>
</evidence>
<dbReference type="OrthoDB" id="1918565at2759"/>
<evidence type="ECO:0000313" key="2">
    <source>
        <dbReference type="Proteomes" id="UP000595140"/>
    </source>
</evidence>
<dbReference type="CDD" id="cd22162">
    <property type="entry name" value="F-box_AtSKIP3-like"/>
    <property type="match status" value="1"/>
</dbReference>
<dbReference type="Proteomes" id="UP000595140">
    <property type="component" value="Unassembled WGS sequence"/>
</dbReference>
<dbReference type="Pfam" id="PF14299">
    <property type="entry name" value="PP2"/>
    <property type="match status" value="1"/>
</dbReference>
<reference evidence="1 2" key="1">
    <citation type="submission" date="2018-04" db="EMBL/GenBank/DDBJ databases">
        <authorList>
            <person name="Vogel A."/>
        </authorList>
    </citation>
    <scope>NUCLEOTIDE SEQUENCE [LARGE SCALE GENOMIC DNA]</scope>
</reference>
<dbReference type="InterPro" id="IPR036047">
    <property type="entry name" value="F-box-like_dom_sf"/>
</dbReference>
<organism evidence="1 2">
    <name type="scientific">Cuscuta campestris</name>
    <dbReference type="NCBI Taxonomy" id="132261"/>
    <lineage>
        <taxon>Eukaryota</taxon>
        <taxon>Viridiplantae</taxon>
        <taxon>Streptophyta</taxon>
        <taxon>Embryophyta</taxon>
        <taxon>Tracheophyta</taxon>
        <taxon>Spermatophyta</taxon>
        <taxon>Magnoliopsida</taxon>
        <taxon>eudicotyledons</taxon>
        <taxon>Gunneridae</taxon>
        <taxon>Pentapetalae</taxon>
        <taxon>asterids</taxon>
        <taxon>lamiids</taxon>
        <taxon>Solanales</taxon>
        <taxon>Convolvulaceae</taxon>
        <taxon>Cuscuteae</taxon>
        <taxon>Cuscuta</taxon>
        <taxon>Cuscuta subgen. Grammica</taxon>
        <taxon>Cuscuta sect. Cleistogrammica</taxon>
    </lineage>
</organism>
<dbReference type="AlphaFoldDB" id="A0A484LSU1"/>
<keyword evidence="2" id="KW-1185">Reference proteome</keyword>
<name>A0A484LSU1_9ASTE</name>
<proteinExistence type="predicted"/>
<sequence length="318" mass="35453">MAAETGGGDINLDGLPEGCVANALSLTSPEDACRLSLTGSTFRSAAMSDAVWERFLPPDYRDIISRSAEAADLLASAASKKDLYFRLCDFPVLIDGDTKSFSLEKKSGKKCYMIGSRSLKIVWSDTPNYWRWISLPHSRFFEAAELISVCWLEICGSINTTTLSPNTNYAAYLVFTLQPKSYGFEYQPLNAEITTDDDRGGAKKQTVYLDTRGAEWDGDNISTHAAPRAFRPRSGTRVTYRARRQAMNADLERGAGRFPRKRSYDGWMEVELGEFFVEEGGGGEVVVSLMEINSQWKSGLVVEGIEIRPKEEEEDKHM</sequence>